<dbReference type="InterPro" id="IPR004868">
    <property type="entry name" value="DNA-dir_DNA_pol_B_mt/vir"/>
</dbReference>
<dbReference type="Pfam" id="PF03175">
    <property type="entry name" value="DNA_pol_B_2"/>
    <property type="match status" value="1"/>
</dbReference>
<dbReference type="EC" id="2.7.7.7" evidence="2"/>
<evidence type="ECO:0000259" key="9">
    <source>
        <dbReference type="Pfam" id="PF03175"/>
    </source>
</evidence>
<gene>
    <name evidence="10" type="ORF">JTE90_018002</name>
</gene>
<dbReference type="Proteomes" id="UP000827092">
    <property type="component" value="Unassembled WGS sequence"/>
</dbReference>
<accession>A0AAV6V8Q5</accession>
<keyword evidence="11" id="KW-1185">Reference proteome</keyword>
<evidence type="ECO:0000256" key="4">
    <source>
        <dbReference type="ARBA" id="ARBA00022695"/>
    </source>
</evidence>
<keyword evidence="5" id="KW-0235">DNA replication</keyword>
<dbReference type="PANTHER" id="PTHR33568">
    <property type="entry name" value="DNA POLYMERASE"/>
    <property type="match status" value="1"/>
</dbReference>
<dbReference type="SUPFAM" id="SSF53098">
    <property type="entry name" value="Ribonuclease H-like"/>
    <property type="match status" value="1"/>
</dbReference>
<evidence type="ECO:0000256" key="1">
    <source>
        <dbReference type="ARBA" id="ARBA00005755"/>
    </source>
</evidence>
<keyword evidence="7" id="KW-0238">DNA-binding</keyword>
<evidence type="ECO:0000256" key="8">
    <source>
        <dbReference type="ARBA" id="ARBA00049244"/>
    </source>
</evidence>
<dbReference type="AlphaFoldDB" id="A0AAV6V8Q5"/>
<dbReference type="GO" id="GO:0006260">
    <property type="term" value="P:DNA replication"/>
    <property type="evidence" value="ECO:0007669"/>
    <property type="project" value="UniProtKB-KW"/>
</dbReference>
<dbReference type="EMBL" id="JAFNEN010000139">
    <property type="protein sequence ID" value="KAG8192473.1"/>
    <property type="molecule type" value="Genomic_DNA"/>
</dbReference>
<evidence type="ECO:0000313" key="11">
    <source>
        <dbReference type="Proteomes" id="UP000827092"/>
    </source>
</evidence>
<comment type="catalytic activity">
    <reaction evidence="8">
        <text>DNA(n) + a 2'-deoxyribonucleoside 5'-triphosphate = DNA(n+1) + diphosphate</text>
        <dbReference type="Rhea" id="RHEA:22508"/>
        <dbReference type="Rhea" id="RHEA-COMP:17339"/>
        <dbReference type="Rhea" id="RHEA-COMP:17340"/>
        <dbReference type="ChEBI" id="CHEBI:33019"/>
        <dbReference type="ChEBI" id="CHEBI:61560"/>
        <dbReference type="ChEBI" id="CHEBI:173112"/>
        <dbReference type="EC" id="2.7.7.7"/>
    </reaction>
</comment>
<dbReference type="InterPro" id="IPR012337">
    <property type="entry name" value="RNaseH-like_sf"/>
</dbReference>
<evidence type="ECO:0000256" key="6">
    <source>
        <dbReference type="ARBA" id="ARBA00022932"/>
    </source>
</evidence>
<keyword evidence="6" id="KW-0239">DNA-directed DNA polymerase</keyword>
<protein>
    <recommendedName>
        <fullName evidence="2">DNA-directed DNA polymerase</fullName>
        <ecNumber evidence="2">2.7.7.7</ecNumber>
    </recommendedName>
</protein>
<evidence type="ECO:0000256" key="5">
    <source>
        <dbReference type="ARBA" id="ARBA00022705"/>
    </source>
</evidence>
<dbReference type="GO" id="GO:0003887">
    <property type="term" value="F:DNA-directed DNA polymerase activity"/>
    <property type="evidence" value="ECO:0007669"/>
    <property type="project" value="UniProtKB-KW"/>
</dbReference>
<organism evidence="10 11">
    <name type="scientific">Oedothorax gibbosus</name>
    <dbReference type="NCBI Taxonomy" id="931172"/>
    <lineage>
        <taxon>Eukaryota</taxon>
        <taxon>Metazoa</taxon>
        <taxon>Ecdysozoa</taxon>
        <taxon>Arthropoda</taxon>
        <taxon>Chelicerata</taxon>
        <taxon>Arachnida</taxon>
        <taxon>Araneae</taxon>
        <taxon>Araneomorphae</taxon>
        <taxon>Entelegynae</taxon>
        <taxon>Araneoidea</taxon>
        <taxon>Linyphiidae</taxon>
        <taxon>Erigoninae</taxon>
        <taxon>Oedothorax</taxon>
    </lineage>
</organism>
<comment type="similarity">
    <text evidence="1">Belongs to the DNA polymerase type-B family.</text>
</comment>
<dbReference type="PANTHER" id="PTHR33568:SF3">
    <property type="entry name" value="DNA-DIRECTED DNA POLYMERASE"/>
    <property type="match status" value="1"/>
</dbReference>
<reference evidence="10 11" key="1">
    <citation type="journal article" date="2022" name="Nat. Ecol. Evol.">
        <title>A masculinizing supergene underlies an exaggerated male reproductive morph in a spider.</title>
        <authorList>
            <person name="Hendrickx F."/>
            <person name="De Corte Z."/>
            <person name="Sonet G."/>
            <person name="Van Belleghem S.M."/>
            <person name="Kostlbacher S."/>
            <person name="Vangestel C."/>
        </authorList>
    </citation>
    <scope>NUCLEOTIDE SEQUENCE [LARGE SCALE GENOMIC DNA]</scope>
    <source>
        <strain evidence="10">W744_W776</strain>
    </source>
</reference>
<proteinExistence type="inferred from homology"/>
<dbReference type="InterPro" id="IPR036397">
    <property type="entry name" value="RNaseH_sf"/>
</dbReference>
<sequence length="115" mass="13210">MHKGYTILALNLKGFDGHFVLRWLFEKGHVPQVIPQGSKLMSIHFQTLQMTFIDSFNFFPIALLRLPKTFRLKQLAKDYFSHLFNTVQNQAYIGLLPARHHAIVQTSCPPLTGKS</sequence>
<evidence type="ECO:0000313" key="10">
    <source>
        <dbReference type="EMBL" id="KAG8192473.1"/>
    </source>
</evidence>
<dbReference type="GO" id="GO:0000166">
    <property type="term" value="F:nucleotide binding"/>
    <property type="evidence" value="ECO:0007669"/>
    <property type="project" value="InterPro"/>
</dbReference>
<evidence type="ECO:0000256" key="3">
    <source>
        <dbReference type="ARBA" id="ARBA00022679"/>
    </source>
</evidence>
<evidence type="ECO:0000256" key="7">
    <source>
        <dbReference type="ARBA" id="ARBA00023125"/>
    </source>
</evidence>
<keyword evidence="4" id="KW-0548">Nucleotidyltransferase</keyword>
<comment type="caution">
    <text evidence="10">The sequence shown here is derived from an EMBL/GenBank/DDBJ whole genome shotgun (WGS) entry which is preliminary data.</text>
</comment>
<dbReference type="GO" id="GO:0003677">
    <property type="term" value="F:DNA binding"/>
    <property type="evidence" value="ECO:0007669"/>
    <property type="project" value="UniProtKB-KW"/>
</dbReference>
<keyword evidence="3" id="KW-0808">Transferase</keyword>
<dbReference type="Gene3D" id="3.30.420.10">
    <property type="entry name" value="Ribonuclease H-like superfamily/Ribonuclease H"/>
    <property type="match status" value="1"/>
</dbReference>
<evidence type="ECO:0000256" key="2">
    <source>
        <dbReference type="ARBA" id="ARBA00012417"/>
    </source>
</evidence>
<feature type="domain" description="DNA-directed DNA polymerase family B mitochondria/virus" evidence="9">
    <location>
        <begin position="1"/>
        <end position="92"/>
    </location>
</feature>
<name>A0AAV6V8Q5_9ARAC</name>